<dbReference type="InterPro" id="IPR002716">
    <property type="entry name" value="PIN_dom"/>
</dbReference>
<sequence length="105" mass="11305">MAGEILDTEEELVLHPVTLAETLVGPTRANIVDDALADIARLGVERHRVTLDEPLRAARLRATTRLKLPDVYVLATAIELDATLATFDEKLAAAARAHDVAVQGV</sequence>
<evidence type="ECO:0000313" key="7">
    <source>
        <dbReference type="Proteomes" id="UP001214553"/>
    </source>
</evidence>
<protein>
    <submittedName>
        <fullName evidence="6">PIN domain-containing protein</fullName>
    </submittedName>
</protein>
<evidence type="ECO:0000256" key="4">
    <source>
        <dbReference type="ARBA" id="ARBA00022842"/>
    </source>
</evidence>
<evidence type="ECO:0000259" key="5">
    <source>
        <dbReference type="Pfam" id="PF01850"/>
    </source>
</evidence>
<gene>
    <name evidence="6" type="ORF">PU630_08240</name>
</gene>
<dbReference type="Gene3D" id="3.40.50.1010">
    <property type="entry name" value="5'-nuclease"/>
    <property type="match status" value="1"/>
</dbReference>
<name>A0ABY8C6P6_9MICO</name>
<organism evidence="6 7">
    <name type="scientific">Microbacterium horticulturae</name>
    <dbReference type="NCBI Taxonomy" id="3028316"/>
    <lineage>
        <taxon>Bacteria</taxon>
        <taxon>Bacillati</taxon>
        <taxon>Actinomycetota</taxon>
        <taxon>Actinomycetes</taxon>
        <taxon>Micrococcales</taxon>
        <taxon>Microbacteriaceae</taxon>
        <taxon>Microbacterium</taxon>
    </lineage>
</organism>
<dbReference type="InterPro" id="IPR029060">
    <property type="entry name" value="PIN-like_dom_sf"/>
</dbReference>
<keyword evidence="3" id="KW-0378">Hydrolase</keyword>
<dbReference type="SUPFAM" id="SSF88723">
    <property type="entry name" value="PIN domain-like"/>
    <property type="match status" value="1"/>
</dbReference>
<reference evidence="6 7" key="1">
    <citation type="submission" date="2023-03" db="EMBL/GenBank/DDBJ databases">
        <title>Genome sequence of Microbacterium sp. KACC 23027.</title>
        <authorList>
            <person name="Kim S."/>
            <person name="Heo J."/>
            <person name="Kwon S.-W."/>
        </authorList>
    </citation>
    <scope>NUCLEOTIDE SEQUENCE [LARGE SCALE GENOMIC DNA]</scope>
    <source>
        <strain evidence="6 7">KACC 23027</strain>
    </source>
</reference>
<dbReference type="Pfam" id="PF01850">
    <property type="entry name" value="PIN"/>
    <property type="match status" value="1"/>
</dbReference>
<evidence type="ECO:0000256" key="1">
    <source>
        <dbReference type="ARBA" id="ARBA00022722"/>
    </source>
</evidence>
<keyword evidence="2" id="KW-0479">Metal-binding</keyword>
<proteinExistence type="predicted"/>
<feature type="domain" description="PIN" evidence="5">
    <location>
        <begin position="4"/>
        <end position="96"/>
    </location>
</feature>
<evidence type="ECO:0000256" key="2">
    <source>
        <dbReference type="ARBA" id="ARBA00022723"/>
    </source>
</evidence>
<evidence type="ECO:0000313" key="6">
    <source>
        <dbReference type="EMBL" id="WEG10513.1"/>
    </source>
</evidence>
<keyword evidence="7" id="KW-1185">Reference proteome</keyword>
<dbReference type="RefSeq" id="WP_275279884.1">
    <property type="nucleotide sequence ID" value="NZ_CP119108.1"/>
</dbReference>
<dbReference type="Proteomes" id="UP001214553">
    <property type="component" value="Chromosome"/>
</dbReference>
<keyword evidence="4" id="KW-0460">Magnesium</keyword>
<accession>A0ABY8C6P6</accession>
<dbReference type="EMBL" id="CP119108">
    <property type="protein sequence ID" value="WEG10513.1"/>
    <property type="molecule type" value="Genomic_DNA"/>
</dbReference>
<keyword evidence="1" id="KW-0540">Nuclease</keyword>
<evidence type="ECO:0000256" key="3">
    <source>
        <dbReference type="ARBA" id="ARBA00022801"/>
    </source>
</evidence>